<accession>A0A165M7D1</accession>
<name>A0A165M7D1_9APHY</name>
<keyword evidence="2" id="KW-1185">Reference proteome</keyword>
<organism evidence="1 2">
    <name type="scientific">Daedalea quercina L-15889</name>
    <dbReference type="NCBI Taxonomy" id="1314783"/>
    <lineage>
        <taxon>Eukaryota</taxon>
        <taxon>Fungi</taxon>
        <taxon>Dikarya</taxon>
        <taxon>Basidiomycota</taxon>
        <taxon>Agaricomycotina</taxon>
        <taxon>Agaricomycetes</taxon>
        <taxon>Polyporales</taxon>
        <taxon>Fomitopsis</taxon>
    </lineage>
</organism>
<evidence type="ECO:0000313" key="1">
    <source>
        <dbReference type="EMBL" id="KZT65314.1"/>
    </source>
</evidence>
<sequence length="52" mass="5656">MHGPEWGEKCSVQGTHPAELAFGAVGDGACADGLAWAEAPLEGHRWREQRPW</sequence>
<dbReference type="AlphaFoldDB" id="A0A165M7D1"/>
<protein>
    <submittedName>
        <fullName evidence="1">Uncharacterized protein</fullName>
    </submittedName>
</protein>
<dbReference type="Proteomes" id="UP000076727">
    <property type="component" value="Unassembled WGS sequence"/>
</dbReference>
<gene>
    <name evidence="1" type="ORF">DAEQUDRAFT_697448</name>
</gene>
<dbReference type="EMBL" id="KV429108">
    <property type="protein sequence ID" value="KZT65314.1"/>
    <property type="molecule type" value="Genomic_DNA"/>
</dbReference>
<feature type="non-terminal residue" evidence="1">
    <location>
        <position position="52"/>
    </location>
</feature>
<proteinExistence type="predicted"/>
<evidence type="ECO:0000313" key="2">
    <source>
        <dbReference type="Proteomes" id="UP000076727"/>
    </source>
</evidence>
<reference evidence="1 2" key="1">
    <citation type="journal article" date="2016" name="Mol. Biol. Evol.">
        <title>Comparative Genomics of Early-Diverging Mushroom-Forming Fungi Provides Insights into the Origins of Lignocellulose Decay Capabilities.</title>
        <authorList>
            <person name="Nagy L.G."/>
            <person name="Riley R."/>
            <person name="Tritt A."/>
            <person name="Adam C."/>
            <person name="Daum C."/>
            <person name="Floudas D."/>
            <person name="Sun H."/>
            <person name="Yadav J.S."/>
            <person name="Pangilinan J."/>
            <person name="Larsson K.H."/>
            <person name="Matsuura K."/>
            <person name="Barry K."/>
            <person name="Labutti K."/>
            <person name="Kuo R."/>
            <person name="Ohm R.A."/>
            <person name="Bhattacharya S.S."/>
            <person name="Shirouzu T."/>
            <person name="Yoshinaga Y."/>
            <person name="Martin F.M."/>
            <person name="Grigoriev I.V."/>
            <person name="Hibbett D.S."/>
        </authorList>
    </citation>
    <scope>NUCLEOTIDE SEQUENCE [LARGE SCALE GENOMIC DNA]</scope>
    <source>
        <strain evidence="1 2">L-15889</strain>
    </source>
</reference>